<accession>A0ABW6HJG3</accession>
<dbReference type="Gene3D" id="1.10.260.40">
    <property type="entry name" value="lambda repressor-like DNA-binding domains"/>
    <property type="match status" value="1"/>
</dbReference>
<keyword evidence="3" id="KW-1185">Reference proteome</keyword>
<name>A0ABW6HJG3_9FLAO</name>
<reference evidence="2 3" key="1">
    <citation type="submission" date="2024-06" db="EMBL/GenBank/DDBJ databases">
        <title>Flavobacterium spp. isolated from glacier.</title>
        <authorList>
            <person name="Han D."/>
        </authorList>
    </citation>
    <scope>NUCLEOTIDE SEQUENCE [LARGE SCALE GENOMIC DNA]</scope>
    <source>
        <strain evidence="2 3">LB3P45</strain>
    </source>
</reference>
<dbReference type="RefSeq" id="WP_379857002.1">
    <property type="nucleotide sequence ID" value="NZ_JBHZQA010000002.1"/>
</dbReference>
<proteinExistence type="predicted"/>
<evidence type="ECO:0000313" key="2">
    <source>
        <dbReference type="EMBL" id="MFE3847169.1"/>
    </source>
</evidence>
<feature type="coiled-coil region" evidence="1">
    <location>
        <begin position="99"/>
        <end position="126"/>
    </location>
</feature>
<evidence type="ECO:0008006" key="4">
    <source>
        <dbReference type="Google" id="ProtNLM"/>
    </source>
</evidence>
<organism evidence="2 3">
    <name type="scientific">Flavobacterium fructosi</name>
    <dbReference type="NCBI Taxonomy" id="3230416"/>
    <lineage>
        <taxon>Bacteria</taxon>
        <taxon>Pseudomonadati</taxon>
        <taxon>Bacteroidota</taxon>
        <taxon>Flavobacteriia</taxon>
        <taxon>Flavobacteriales</taxon>
        <taxon>Flavobacteriaceae</taxon>
        <taxon>Flavobacterium</taxon>
    </lineage>
</organism>
<gene>
    <name evidence="2" type="ORF">ACFX5D_04200</name>
</gene>
<dbReference type="InterPro" id="IPR010982">
    <property type="entry name" value="Lambda_DNA-bd_dom_sf"/>
</dbReference>
<dbReference type="Proteomes" id="UP001600039">
    <property type="component" value="Unassembled WGS sequence"/>
</dbReference>
<protein>
    <recommendedName>
        <fullName evidence="4">Bacteriophage CI repressor helix-turn-helix domain-containing protein</fullName>
    </recommendedName>
</protein>
<evidence type="ECO:0000313" key="3">
    <source>
        <dbReference type="Proteomes" id="UP001600039"/>
    </source>
</evidence>
<evidence type="ECO:0000256" key="1">
    <source>
        <dbReference type="SAM" id="Coils"/>
    </source>
</evidence>
<sequence>MNDFFKRILQLSENKGFKNISDFAKSGLLYASSEKINRLKKENNKPSFEILLDISNKFEDVNLNWLITGRGKMEIDEDAIYKVGEQNSSYSNSKDSDLIKSKDKIIELLEAEILRMKNEIVQLQGQDKSRTA</sequence>
<dbReference type="EMBL" id="JBHZQA010000002">
    <property type="protein sequence ID" value="MFE3847169.1"/>
    <property type="molecule type" value="Genomic_DNA"/>
</dbReference>
<keyword evidence="1" id="KW-0175">Coiled coil</keyword>
<comment type="caution">
    <text evidence="2">The sequence shown here is derived from an EMBL/GenBank/DDBJ whole genome shotgun (WGS) entry which is preliminary data.</text>
</comment>